<evidence type="ECO:0000313" key="3">
    <source>
        <dbReference type="RefSeq" id="XP_024874888.1"/>
    </source>
</evidence>
<dbReference type="Proteomes" id="UP000504618">
    <property type="component" value="Unplaced"/>
</dbReference>
<dbReference type="PROSITE" id="PS50181">
    <property type="entry name" value="FBOX"/>
    <property type="match status" value="1"/>
</dbReference>
<evidence type="ECO:0000259" key="1">
    <source>
        <dbReference type="PROSITE" id="PS50181"/>
    </source>
</evidence>
<sequence>MNRIDESKELSPDSFSALSDEVILEILKHLDLKTLCLMNQVNKRFNNLTRDPLLYTRLNMQNISCRIYFYDILCYFTPRCEYLQQLDLAICYFSSSHFVQFLENCGRHLTHLRFTECRSVDNDVLFKISEICKNLKELVLTFLIDIEGYFDKEGISCLENLESLEILALETTKIEVQCLCKILQKNKGMRELYLSNCLLRGSYSKEECPIDTVAIELGNSCRDLQKIHLYKTDYITSKCINALADCKNLRIANLDTIMDYPRRHLIDDSLSRLLSSCQLLEEIYLNHIVFTDRNLKLLAECKNLKRLHLKYVEFVTPDNVSIILEQCSKLQQLVLEVHNISPYLINQWKKSHPHVLCSEKGVYM</sequence>
<dbReference type="PANTHER" id="PTHR13318">
    <property type="entry name" value="PARTNER OF PAIRED, ISOFORM B-RELATED"/>
    <property type="match status" value="1"/>
</dbReference>
<dbReference type="InterPro" id="IPR032675">
    <property type="entry name" value="LRR_dom_sf"/>
</dbReference>
<accession>A0A6J1PZQ0</accession>
<dbReference type="RefSeq" id="XP_024874888.1">
    <property type="nucleotide sequence ID" value="XM_025019120.1"/>
</dbReference>
<proteinExistence type="predicted"/>
<feature type="domain" description="F-box" evidence="1">
    <location>
        <begin position="12"/>
        <end position="58"/>
    </location>
</feature>
<dbReference type="OrthoDB" id="7553828at2759"/>
<dbReference type="AlphaFoldDB" id="A0A6J1PZQ0"/>
<dbReference type="GeneID" id="112456524"/>
<dbReference type="GO" id="GO:0031146">
    <property type="term" value="P:SCF-dependent proteasomal ubiquitin-dependent protein catabolic process"/>
    <property type="evidence" value="ECO:0007669"/>
    <property type="project" value="TreeGrafter"/>
</dbReference>
<evidence type="ECO:0000313" key="2">
    <source>
        <dbReference type="Proteomes" id="UP000504618"/>
    </source>
</evidence>
<dbReference type="GO" id="GO:0019005">
    <property type="term" value="C:SCF ubiquitin ligase complex"/>
    <property type="evidence" value="ECO:0007669"/>
    <property type="project" value="TreeGrafter"/>
</dbReference>
<dbReference type="Gene3D" id="3.80.10.10">
    <property type="entry name" value="Ribonuclease Inhibitor"/>
    <property type="match status" value="2"/>
</dbReference>
<dbReference type="SUPFAM" id="SSF52047">
    <property type="entry name" value="RNI-like"/>
    <property type="match status" value="1"/>
</dbReference>
<keyword evidence="2" id="KW-1185">Reference proteome</keyword>
<dbReference type="SMART" id="SM00256">
    <property type="entry name" value="FBOX"/>
    <property type="match status" value="1"/>
</dbReference>
<protein>
    <submittedName>
        <fullName evidence="3">F-box/LRR-repeat protein 4-like</fullName>
    </submittedName>
</protein>
<reference evidence="3" key="1">
    <citation type="submission" date="2025-08" db="UniProtKB">
        <authorList>
            <consortium name="RefSeq"/>
        </authorList>
    </citation>
    <scope>IDENTIFICATION</scope>
    <source>
        <tissue evidence="3">Whole body</tissue>
    </source>
</reference>
<dbReference type="InterPro" id="IPR001810">
    <property type="entry name" value="F-box_dom"/>
</dbReference>
<dbReference type="Pfam" id="PF12937">
    <property type="entry name" value="F-box-like"/>
    <property type="match status" value="1"/>
</dbReference>
<name>A0A6J1PZQ0_9HYME</name>
<gene>
    <name evidence="3" type="primary">LOC112456524</name>
</gene>
<organism evidence="2 3">
    <name type="scientific">Temnothorax curvispinosus</name>
    <dbReference type="NCBI Taxonomy" id="300111"/>
    <lineage>
        <taxon>Eukaryota</taxon>
        <taxon>Metazoa</taxon>
        <taxon>Ecdysozoa</taxon>
        <taxon>Arthropoda</taxon>
        <taxon>Hexapoda</taxon>
        <taxon>Insecta</taxon>
        <taxon>Pterygota</taxon>
        <taxon>Neoptera</taxon>
        <taxon>Endopterygota</taxon>
        <taxon>Hymenoptera</taxon>
        <taxon>Apocrita</taxon>
        <taxon>Aculeata</taxon>
        <taxon>Formicoidea</taxon>
        <taxon>Formicidae</taxon>
        <taxon>Myrmicinae</taxon>
        <taxon>Temnothorax</taxon>
    </lineage>
</organism>